<evidence type="ECO:0000256" key="1">
    <source>
        <dbReference type="SAM" id="MobiDB-lite"/>
    </source>
</evidence>
<feature type="region of interest" description="Disordered" evidence="1">
    <location>
        <begin position="92"/>
        <end position="116"/>
    </location>
</feature>
<keyword evidence="3" id="KW-1185">Reference proteome</keyword>
<evidence type="ECO:0000313" key="3">
    <source>
        <dbReference type="Proteomes" id="UP000095192"/>
    </source>
</evidence>
<feature type="region of interest" description="Disordered" evidence="1">
    <location>
        <begin position="499"/>
        <end position="556"/>
    </location>
</feature>
<organism evidence="2 3">
    <name type="scientific">Cyclospora cayetanensis</name>
    <dbReference type="NCBI Taxonomy" id="88456"/>
    <lineage>
        <taxon>Eukaryota</taxon>
        <taxon>Sar</taxon>
        <taxon>Alveolata</taxon>
        <taxon>Apicomplexa</taxon>
        <taxon>Conoidasida</taxon>
        <taxon>Coccidia</taxon>
        <taxon>Eucoccidiorida</taxon>
        <taxon>Eimeriorina</taxon>
        <taxon>Eimeriidae</taxon>
        <taxon>Cyclospora</taxon>
    </lineage>
</organism>
<reference evidence="2 3" key="1">
    <citation type="journal article" date="2016" name="BMC Genomics">
        <title>Comparative genomics reveals Cyclospora cayetanensis possesses coccidia-like metabolism and invasion components but unique surface antigens.</title>
        <authorList>
            <person name="Liu S."/>
            <person name="Wang L."/>
            <person name="Zheng H."/>
            <person name="Xu Z."/>
            <person name="Roellig D.M."/>
            <person name="Li N."/>
            <person name="Frace M.A."/>
            <person name="Tang K."/>
            <person name="Arrowood M.J."/>
            <person name="Moss D.M."/>
            <person name="Zhang L."/>
            <person name="Feng Y."/>
            <person name="Xiao L."/>
        </authorList>
    </citation>
    <scope>NUCLEOTIDE SEQUENCE [LARGE SCALE GENOMIC DNA]</scope>
    <source>
        <strain evidence="2 3">CHN_HEN01</strain>
    </source>
</reference>
<dbReference type="Proteomes" id="UP000095192">
    <property type="component" value="Unassembled WGS sequence"/>
</dbReference>
<feature type="compositionally biased region" description="Basic residues" evidence="1">
    <location>
        <begin position="92"/>
        <end position="106"/>
    </location>
</feature>
<dbReference type="EMBL" id="JROU02000745">
    <property type="protein sequence ID" value="OEH78416.1"/>
    <property type="molecule type" value="Genomic_DNA"/>
</dbReference>
<comment type="caution">
    <text evidence="2">The sequence shown here is derived from an EMBL/GenBank/DDBJ whole genome shotgun (WGS) entry which is preliminary data.</text>
</comment>
<feature type="region of interest" description="Disordered" evidence="1">
    <location>
        <begin position="367"/>
        <end position="405"/>
    </location>
</feature>
<proteinExistence type="predicted"/>
<dbReference type="VEuPathDB" id="ToxoDB:cyc_00240"/>
<gene>
    <name evidence="2" type="ORF">cyc_00240</name>
</gene>
<sequence length="646" mass="67585">MHTARRCGVGAVPRSPATASLRGHPALHAGFPRGDSAAFWGLFELLQRPPDPLLACLSSRIHSAWPRALRAKQAPESEASAEKLLCCSYGSRQRRGTRRASNHGRPRGPPTGAPRCVGCRRSRAQFRVMQLRDAVALCPPGGGVGKGAAATPAGPPFPSAGEPPSLLCSYAPHAALAESSALAPSNPAIRGGVCSLAAPLQATPDGLQHFGPFTPQPPATPPKQSLAVGRLCAATRGASPAAAYLGASREPFPSEQPELHEDASSRRALDSVASTDFVRARFQPTGLFGIVLFVRASVLLQAWCTQWYEGPKRVFKSFSCRVYGRLAEPLCRWFLAVVRRHGRRPSSMEVETQCVRLRSLALTREDEGIGGEDDASGGGRCMHSERSDAPTGVQRQAEHQRPRAFASGWRDSFAGGPSAGYALWQAPQHVGSSTSLALGPSESVGSSFMSATPPPASAESAVLPCISEKRLVERPQGGVTEQPGGAVGSLAASQVSVHRPLGDANGLGSEKEAETEGSSPPDAAGAPSASAVSRTASSSACKEPSSGVGIQQRGGGEAGADAFYVNHVSPPPAASLHLRLTHEQTAMAATLPHPQLSVPWNRATGHFECTTANVSPPRLPMGFASHQLPQHTAHRVPPLIVGKALP</sequence>
<feature type="region of interest" description="Disordered" evidence="1">
    <location>
        <begin position="432"/>
        <end position="460"/>
    </location>
</feature>
<evidence type="ECO:0000313" key="2">
    <source>
        <dbReference type="EMBL" id="OEH78416.1"/>
    </source>
</evidence>
<name>A0A1D3D4P1_9EIME</name>
<dbReference type="InParanoid" id="A0A1D3D4P1"/>
<dbReference type="AlphaFoldDB" id="A0A1D3D4P1"/>
<feature type="compositionally biased region" description="Low complexity" evidence="1">
    <location>
        <begin position="518"/>
        <end position="540"/>
    </location>
</feature>
<dbReference type="VEuPathDB" id="ToxoDB:LOC34617442"/>
<protein>
    <submittedName>
        <fullName evidence="2">Uncharacterized protein</fullName>
    </submittedName>
</protein>
<accession>A0A1D3D4P1</accession>